<evidence type="ECO:0000256" key="6">
    <source>
        <dbReference type="ARBA" id="ARBA00022737"/>
    </source>
</evidence>
<keyword evidence="21" id="KW-1185">Reference proteome</keyword>
<evidence type="ECO:0000256" key="17">
    <source>
        <dbReference type="ARBA" id="ARBA00064205"/>
    </source>
</evidence>
<keyword evidence="12" id="KW-0576">Peroxisome</keyword>
<evidence type="ECO:0000259" key="19">
    <source>
        <dbReference type="SMART" id="SM00382"/>
    </source>
</evidence>
<keyword evidence="7" id="KW-0547">Nucleotide-binding</keyword>
<dbReference type="Pfam" id="PF17862">
    <property type="entry name" value="AAA_lid_3"/>
    <property type="match status" value="1"/>
</dbReference>
<comment type="catalytic activity">
    <reaction evidence="16">
        <text>ATP + H2O = ADP + phosphate + H(+)</text>
        <dbReference type="Rhea" id="RHEA:13065"/>
        <dbReference type="ChEBI" id="CHEBI:15377"/>
        <dbReference type="ChEBI" id="CHEBI:15378"/>
        <dbReference type="ChEBI" id="CHEBI:30616"/>
        <dbReference type="ChEBI" id="CHEBI:43474"/>
        <dbReference type="ChEBI" id="CHEBI:456216"/>
    </reaction>
    <physiologicalReaction direction="left-to-right" evidence="16">
        <dbReference type="Rhea" id="RHEA:13066"/>
    </physiologicalReaction>
</comment>
<dbReference type="GO" id="GO:0016887">
    <property type="term" value="F:ATP hydrolysis activity"/>
    <property type="evidence" value="ECO:0007669"/>
    <property type="project" value="InterPro"/>
</dbReference>
<dbReference type="EMBL" id="ML178814">
    <property type="protein sequence ID" value="TFL07669.1"/>
    <property type="molecule type" value="Genomic_DNA"/>
</dbReference>
<dbReference type="AlphaFoldDB" id="A0A5C3R4C3"/>
<evidence type="ECO:0000256" key="13">
    <source>
        <dbReference type="ARBA" id="ARBA00032509"/>
    </source>
</evidence>
<comment type="similarity">
    <text evidence="2">Belongs to the AAA ATPase family.</text>
</comment>
<dbReference type="SUPFAM" id="SSF52540">
    <property type="entry name" value="P-loop containing nucleoside triphosphate hydrolases"/>
    <property type="match status" value="2"/>
</dbReference>
<dbReference type="InterPro" id="IPR050168">
    <property type="entry name" value="AAA_ATPase_domain"/>
</dbReference>
<gene>
    <name evidence="20" type="ORF">BDV98DRAFT_647198</name>
</gene>
<dbReference type="PANTHER" id="PTHR23077">
    <property type="entry name" value="AAA-FAMILY ATPASE"/>
    <property type="match status" value="1"/>
</dbReference>
<dbReference type="InterPro" id="IPR003593">
    <property type="entry name" value="AAA+_ATPase"/>
</dbReference>
<feature type="domain" description="AAA+ ATPase" evidence="19">
    <location>
        <begin position="414"/>
        <end position="562"/>
    </location>
</feature>
<comment type="subunit">
    <text evidence="17">Interacts with PEX6; forming the PEX1-PEX6 AAA ATPase complex, which is composed of a heterohexamer formed by a trimer of PEX1-PEX6 dimers.</text>
</comment>
<dbReference type="InterPro" id="IPR003960">
    <property type="entry name" value="ATPase_AAA_CS"/>
</dbReference>
<evidence type="ECO:0000256" key="8">
    <source>
        <dbReference type="ARBA" id="ARBA00022801"/>
    </source>
</evidence>
<dbReference type="GO" id="GO:0016558">
    <property type="term" value="P:protein import into peroxisome matrix"/>
    <property type="evidence" value="ECO:0007669"/>
    <property type="project" value="TreeGrafter"/>
</dbReference>
<evidence type="ECO:0000256" key="15">
    <source>
        <dbReference type="ARBA" id="ARBA00046271"/>
    </source>
</evidence>
<evidence type="ECO:0000256" key="12">
    <source>
        <dbReference type="ARBA" id="ARBA00023140"/>
    </source>
</evidence>
<feature type="compositionally biased region" description="Polar residues" evidence="18">
    <location>
        <begin position="290"/>
        <end position="313"/>
    </location>
</feature>
<dbReference type="InterPro" id="IPR041569">
    <property type="entry name" value="AAA_lid_3"/>
</dbReference>
<evidence type="ECO:0000256" key="4">
    <source>
        <dbReference type="ARBA" id="ARBA00022490"/>
    </source>
</evidence>
<keyword evidence="10" id="KW-0653">Protein transport</keyword>
<keyword evidence="3" id="KW-0813">Transport</keyword>
<evidence type="ECO:0000256" key="16">
    <source>
        <dbReference type="ARBA" id="ARBA00048778"/>
    </source>
</evidence>
<proteinExistence type="inferred from homology"/>
<dbReference type="InterPro" id="IPR015342">
    <property type="entry name" value="PEX1-N_C-lobe"/>
</dbReference>
<evidence type="ECO:0000313" key="20">
    <source>
        <dbReference type="EMBL" id="TFL07669.1"/>
    </source>
</evidence>
<keyword evidence="4" id="KW-0963">Cytoplasm</keyword>
<keyword evidence="8 20" id="KW-0378">Hydrolase</keyword>
<dbReference type="Proteomes" id="UP000305067">
    <property type="component" value="Unassembled WGS sequence"/>
</dbReference>
<dbReference type="SUPFAM" id="SSF50692">
    <property type="entry name" value="ADC-like"/>
    <property type="match status" value="1"/>
</dbReference>
<dbReference type="PROSITE" id="PS00674">
    <property type="entry name" value="AAA"/>
    <property type="match status" value="1"/>
</dbReference>
<dbReference type="SUPFAM" id="SSF54585">
    <property type="entry name" value="Cdc48 domain 2-like"/>
    <property type="match status" value="1"/>
</dbReference>
<dbReference type="Gene3D" id="3.40.50.300">
    <property type="entry name" value="P-loop containing nucleotide triphosphate hydrolases"/>
    <property type="match status" value="2"/>
</dbReference>
<comment type="subcellular location">
    <subcellularLocation>
        <location evidence="1">Cytoplasm</location>
        <location evidence="1">Cytosol</location>
    </subcellularLocation>
    <subcellularLocation>
        <location evidence="15">Peroxisome membrane</location>
    </subcellularLocation>
</comment>
<dbReference type="Gene3D" id="3.10.330.10">
    <property type="match status" value="1"/>
</dbReference>
<dbReference type="GO" id="GO:0005524">
    <property type="term" value="F:ATP binding"/>
    <property type="evidence" value="ECO:0007669"/>
    <property type="project" value="UniProtKB-KW"/>
</dbReference>
<feature type="region of interest" description="Disordered" evidence="18">
    <location>
        <begin position="283"/>
        <end position="321"/>
    </location>
</feature>
<dbReference type="GO" id="GO:0005829">
    <property type="term" value="C:cytosol"/>
    <property type="evidence" value="ECO:0007669"/>
    <property type="project" value="UniProtKB-SubCell"/>
</dbReference>
<dbReference type="InterPro" id="IPR027417">
    <property type="entry name" value="P-loop_NTPase"/>
</dbReference>
<keyword evidence="11" id="KW-0472">Membrane</keyword>
<dbReference type="Pfam" id="PF09262">
    <property type="entry name" value="PEX-1N"/>
    <property type="match status" value="1"/>
</dbReference>
<feature type="region of interest" description="Disordered" evidence="18">
    <location>
        <begin position="187"/>
        <end position="218"/>
    </location>
</feature>
<evidence type="ECO:0000256" key="7">
    <source>
        <dbReference type="ARBA" id="ARBA00022741"/>
    </source>
</evidence>
<dbReference type="FunFam" id="1.10.8.60:FF:000105">
    <property type="entry name" value="PeRoXisome assembly factor"/>
    <property type="match status" value="1"/>
</dbReference>
<feature type="domain" description="AAA+ ATPase" evidence="19">
    <location>
        <begin position="698"/>
        <end position="834"/>
    </location>
</feature>
<evidence type="ECO:0000256" key="3">
    <source>
        <dbReference type="ARBA" id="ARBA00022448"/>
    </source>
</evidence>
<evidence type="ECO:0000256" key="5">
    <source>
        <dbReference type="ARBA" id="ARBA00022593"/>
    </source>
</evidence>
<keyword evidence="6" id="KW-0677">Repeat</keyword>
<evidence type="ECO:0000256" key="9">
    <source>
        <dbReference type="ARBA" id="ARBA00022840"/>
    </source>
</evidence>
<reference evidence="20 21" key="1">
    <citation type="journal article" date="2019" name="Nat. Ecol. Evol.">
        <title>Megaphylogeny resolves global patterns of mushroom evolution.</title>
        <authorList>
            <person name="Varga T."/>
            <person name="Krizsan K."/>
            <person name="Foldi C."/>
            <person name="Dima B."/>
            <person name="Sanchez-Garcia M."/>
            <person name="Sanchez-Ramirez S."/>
            <person name="Szollosi G.J."/>
            <person name="Szarkandi J.G."/>
            <person name="Papp V."/>
            <person name="Albert L."/>
            <person name="Andreopoulos W."/>
            <person name="Angelini C."/>
            <person name="Antonin V."/>
            <person name="Barry K.W."/>
            <person name="Bougher N.L."/>
            <person name="Buchanan P."/>
            <person name="Buyck B."/>
            <person name="Bense V."/>
            <person name="Catcheside P."/>
            <person name="Chovatia M."/>
            <person name="Cooper J."/>
            <person name="Damon W."/>
            <person name="Desjardin D."/>
            <person name="Finy P."/>
            <person name="Geml J."/>
            <person name="Haridas S."/>
            <person name="Hughes K."/>
            <person name="Justo A."/>
            <person name="Karasinski D."/>
            <person name="Kautmanova I."/>
            <person name="Kiss B."/>
            <person name="Kocsube S."/>
            <person name="Kotiranta H."/>
            <person name="LaButti K.M."/>
            <person name="Lechner B.E."/>
            <person name="Liimatainen K."/>
            <person name="Lipzen A."/>
            <person name="Lukacs Z."/>
            <person name="Mihaltcheva S."/>
            <person name="Morgado L.N."/>
            <person name="Niskanen T."/>
            <person name="Noordeloos M.E."/>
            <person name="Ohm R.A."/>
            <person name="Ortiz-Santana B."/>
            <person name="Ovrebo C."/>
            <person name="Racz N."/>
            <person name="Riley R."/>
            <person name="Savchenko A."/>
            <person name="Shiryaev A."/>
            <person name="Soop K."/>
            <person name="Spirin V."/>
            <person name="Szebenyi C."/>
            <person name="Tomsovsky M."/>
            <person name="Tulloss R.E."/>
            <person name="Uehling J."/>
            <person name="Grigoriev I.V."/>
            <person name="Vagvolgyi C."/>
            <person name="Papp T."/>
            <person name="Martin F.M."/>
            <person name="Miettinen O."/>
            <person name="Hibbett D.S."/>
            <person name="Nagy L.G."/>
        </authorList>
    </citation>
    <scope>NUCLEOTIDE SEQUENCE [LARGE SCALE GENOMIC DNA]</scope>
    <source>
        <strain evidence="20 21">CBS 309.79</strain>
    </source>
</reference>
<evidence type="ECO:0000256" key="14">
    <source>
        <dbReference type="ARBA" id="ARBA00034532"/>
    </source>
</evidence>
<sequence>MPRRAKIHFVSLRSSLVNLPISIYGPLLERSIRPQTLAVHLSLIANPKTEAYVGWTGMASGYSLAQFTAGSTREDHYESVDIDPQYAEGLGFSEGDLVDIGLLHDLKVATMVGTEPVSSDDWDIIEIHASHVESTLLSQVRVAQVGQELDVWVLGRTRVRLKAVSIDPSGGSSPLLLSTNTEISIAPKLSRSRQPVPPRSSTQRKTKPTGNAPVKSADAPVSLTLRTLPPRFLSEEIDMPDAGGASIAFVAPFTLVTLLNLPSTDNYLFDESAFFQAKIRHTPEPVDPSAESQTPEEQQASQKVVLSDSNRSQGGDHKPQEDSVYVAVRKDVPPKHIVFMLPGKNIKDWGMLRISLMPESTHFKTDRDGALSAPHLQHSLRPALKLAGVEHLVERSVDFCLTHLKASHPLVASGAAAILITGRSGAGKTSFATAVSAAVQRDHSCYSYVHTVDLSTLVKKPIGHVKAQLSFAAEKAMFHRPSILILDNLDKLIPTEVEHSDSFRSRHLAEIFLNIFSSSARSTSRNMSGVVVLATAAATTSLHPFVNASHLFHQTIDLKPPTRDARRDILSSIVQERLQRAGMPSESADHPLNYAALATNTEGYSATDLQDLVTRAMHQMAMRQSKVAAQTLSLLIEDDFEEAQRDFVPLSLRDIKLEKSSVVWSDIGGLEETKRVLRETLEWPTKYGPIFSQAPLRLRSGLLLYGYPGCGKTLLASAVAKECGLNFISVKGPELLNKYIGASEKSVRDIFDRASAAKPCVLFFDEFDSIAPKRGHDSTGVTDRVVNQMLTQMDGAEGLEGVYVLAATSRPDLIDGALLRPGRLDKSLLCGMPTLKERSDILHAVSRKVPLTDDVDLDEMARKTEGFSGADLQALVYNANLEVIHDSIVAEDVVSTSDTAQEYPLEHLRFGGEIASKRLLSKAEDSALQRRLRQIQSSSQSHGVKTSEKLIAKPRDKRNVTPAHFSRVLQTTRPSLSMEEVERLRRVYNAFVSDRESNLDEPTSPIGIGQRVTLG</sequence>
<organism evidence="20 21">
    <name type="scientific">Pterulicium gracile</name>
    <dbReference type="NCBI Taxonomy" id="1884261"/>
    <lineage>
        <taxon>Eukaryota</taxon>
        <taxon>Fungi</taxon>
        <taxon>Dikarya</taxon>
        <taxon>Basidiomycota</taxon>
        <taxon>Agaricomycotina</taxon>
        <taxon>Agaricomycetes</taxon>
        <taxon>Agaricomycetidae</taxon>
        <taxon>Agaricales</taxon>
        <taxon>Pleurotineae</taxon>
        <taxon>Pterulaceae</taxon>
        <taxon>Pterulicium</taxon>
    </lineage>
</organism>
<dbReference type="OrthoDB" id="2187at2759"/>
<feature type="region of interest" description="Disordered" evidence="18">
    <location>
        <begin position="996"/>
        <end position="1015"/>
    </location>
</feature>
<dbReference type="CDD" id="cd19526">
    <property type="entry name" value="RecA-like_PEX1_r2"/>
    <property type="match status" value="1"/>
</dbReference>
<name>A0A5C3R4C3_9AGAR</name>
<evidence type="ECO:0000256" key="18">
    <source>
        <dbReference type="SAM" id="MobiDB-lite"/>
    </source>
</evidence>
<dbReference type="InterPro" id="IPR029067">
    <property type="entry name" value="CDC48_domain_2-like_sf"/>
</dbReference>
<evidence type="ECO:0000256" key="1">
    <source>
        <dbReference type="ARBA" id="ARBA00004514"/>
    </source>
</evidence>
<dbReference type="SMART" id="SM00382">
    <property type="entry name" value="AAA"/>
    <property type="match status" value="2"/>
</dbReference>
<dbReference type="InterPro" id="IPR003959">
    <property type="entry name" value="ATPase_AAA_core"/>
</dbReference>
<dbReference type="GO" id="GO:0005778">
    <property type="term" value="C:peroxisomal membrane"/>
    <property type="evidence" value="ECO:0007669"/>
    <property type="project" value="UniProtKB-SubCell"/>
</dbReference>
<dbReference type="InterPro" id="IPR009010">
    <property type="entry name" value="Asp_de-COase-like_dom_sf"/>
</dbReference>
<dbReference type="Pfam" id="PF00004">
    <property type="entry name" value="AAA"/>
    <property type="match status" value="2"/>
</dbReference>
<keyword evidence="9" id="KW-0067">ATP-binding</keyword>
<evidence type="ECO:0000256" key="10">
    <source>
        <dbReference type="ARBA" id="ARBA00022927"/>
    </source>
</evidence>
<keyword evidence="5" id="KW-0962">Peroxisome biogenesis</keyword>
<evidence type="ECO:0000256" key="11">
    <source>
        <dbReference type="ARBA" id="ARBA00023136"/>
    </source>
</evidence>
<dbReference type="Gene3D" id="1.10.8.60">
    <property type="match status" value="2"/>
</dbReference>
<evidence type="ECO:0000313" key="21">
    <source>
        <dbReference type="Proteomes" id="UP000305067"/>
    </source>
</evidence>
<dbReference type="STRING" id="1884261.A0A5C3R4C3"/>
<dbReference type="PANTHER" id="PTHR23077:SF12">
    <property type="entry name" value="PEROXISOMAL ATPASE PEX1"/>
    <property type="match status" value="1"/>
</dbReference>
<protein>
    <recommendedName>
        <fullName evidence="14">Peroxisomal ATPase PEX1</fullName>
    </recommendedName>
    <alternativeName>
        <fullName evidence="13">Peroxin-1</fullName>
    </alternativeName>
</protein>
<evidence type="ECO:0000256" key="2">
    <source>
        <dbReference type="ARBA" id="ARBA00006914"/>
    </source>
</evidence>
<dbReference type="FunFam" id="3.40.50.300:FF:000149">
    <property type="entry name" value="Nuclear valosin-containing protein-like"/>
    <property type="match status" value="1"/>
</dbReference>
<accession>A0A5C3R4C3</accession>